<dbReference type="RefSeq" id="WP_150087012.1">
    <property type="nucleotide sequence ID" value="NZ_VWSF01000002.1"/>
</dbReference>
<comment type="caution">
    <text evidence="1">The sequence shown here is derived from an EMBL/GenBank/DDBJ whole genome shotgun (WGS) entry which is preliminary data.</text>
</comment>
<accession>A0A5M6DTD6</accession>
<name>A0A5M6DTD6_9BACT</name>
<reference evidence="1 2" key="1">
    <citation type="submission" date="2019-09" db="EMBL/GenBank/DDBJ databases">
        <title>Genome sequence and assembly of Adhaeribacter sp.</title>
        <authorList>
            <person name="Chhetri G."/>
        </authorList>
    </citation>
    <scope>NUCLEOTIDE SEQUENCE [LARGE SCALE GENOMIC DNA]</scope>
    <source>
        <strain evidence="1 2">DK36</strain>
    </source>
</reference>
<dbReference type="AlphaFoldDB" id="A0A5M6DTD6"/>
<organism evidence="1 2">
    <name type="scientific">Adhaeribacter rhizoryzae</name>
    <dbReference type="NCBI Taxonomy" id="2607907"/>
    <lineage>
        <taxon>Bacteria</taxon>
        <taxon>Pseudomonadati</taxon>
        <taxon>Bacteroidota</taxon>
        <taxon>Cytophagia</taxon>
        <taxon>Cytophagales</taxon>
        <taxon>Hymenobacteraceae</taxon>
        <taxon>Adhaeribacter</taxon>
    </lineage>
</organism>
<evidence type="ECO:0000313" key="1">
    <source>
        <dbReference type="EMBL" id="KAA5548685.1"/>
    </source>
</evidence>
<evidence type="ECO:0000313" key="2">
    <source>
        <dbReference type="Proteomes" id="UP000323426"/>
    </source>
</evidence>
<gene>
    <name evidence="1" type="ORF">F0145_03995</name>
</gene>
<evidence type="ECO:0008006" key="3">
    <source>
        <dbReference type="Google" id="ProtNLM"/>
    </source>
</evidence>
<dbReference type="Proteomes" id="UP000323426">
    <property type="component" value="Unassembled WGS sequence"/>
</dbReference>
<sequence length="97" mass="10984">MKEIPEIKLKTNPDTEEAKKAVGYQWNDEAGTRHKLGGKPDGLNIEDYPNCKDCGERMTFYAQIDSIGDKYDLADCCAIHVFVCFDCFTTESQLNQI</sequence>
<proteinExistence type="predicted"/>
<protein>
    <recommendedName>
        <fullName evidence="3">DUF1963 domain-containing protein</fullName>
    </recommendedName>
</protein>
<keyword evidence="2" id="KW-1185">Reference proteome</keyword>
<dbReference type="EMBL" id="VWSF01000002">
    <property type="protein sequence ID" value="KAA5548685.1"/>
    <property type="molecule type" value="Genomic_DNA"/>
</dbReference>